<feature type="region of interest" description="Disordered" evidence="4">
    <location>
        <begin position="697"/>
        <end position="726"/>
    </location>
</feature>
<evidence type="ECO:0000256" key="1">
    <source>
        <dbReference type="ARBA" id="ARBA00022512"/>
    </source>
</evidence>
<evidence type="ECO:0000256" key="2">
    <source>
        <dbReference type="ARBA" id="ARBA00022889"/>
    </source>
</evidence>
<evidence type="ECO:0000313" key="7">
    <source>
        <dbReference type="EMBL" id="MBC6449176.1"/>
    </source>
</evidence>
<dbReference type="RefSeq" id="WP_187221710.1">
    <property type="nucleotide sequence ID" value="NZ_JABVED010000010.1"/>
</dbReference>
<name>A0ABR7L8Y2_9PSEU</name>
<accession>A0ABR7L8Y2</accession>
<evidence type="ECO:0000256" key="3">
    <source>
        <dbReference type="ARBA" id="ARBA00023087"/>
    </source>
</evidence>
<dbReference type="Pfam" id="PF03777">
    <property type="entry name" value="ChpA-C"/>
    <property type="match status" value="1"/>
</dbReference>
<evidence type="ECO:0000256" key="5">
    <source>
        <dbReference type="SAM" id="SignalP"/>
    </source>
</evidence>
<comment type="caution">
    <text evidence="7">The sequence shown here is derived from an EMBL/GenBank/DDBJ whole genome shotgun (WGS) entry which is preliminary data.</text>
</comment>
<feature type="domain" description="Chaplin" evidence="6">
    <location>
        <begin position="658"/>
        <end position="706"/>
    </location>
</feature>
<evidence type="ECO:0000256" key="4">
    <source>
        <dbReference type="SAM" id="MobiDB-lite"/>
    </source>
</evidence>
<evidence type="ECO:0000313" key="8">
    <source>
        <dbReference type="Proteomes" id="UP000734823"/>
    </source>
</evidence>
<dbReference type="EMBL" id="JABVED010000010">
    <property type="protein sequence ID" value="MBC6449176.1"/>
    <property type="molecule type" value="Genomic_DNA"/>
</dbReference>
<dbReference type="InterPro" id="IPR005528">
    <property type="entry name" value="ChpA-H"/>
</dbReference>
<protein>
    <submittedName>
        <fullName evidence="7">DUF320 domain-containing protein</fullName>
    </submittedName>
</protein>
<proteinExistence type="predicted"/>
<keyword evidence="8" id="KW-1185">Reference proteome</keyword>
<keyword evidence="1" id="KW-0964">Secreted</keyword>
<keyword evidence="1" id="KW-0134">Cell wall</keyword>
<keyword evidence="5" id="KW-0732">Signal</keyword>
<feature type="chain" id="PRO_5045518141" evidence="5">
    <location>
        <begin position="29"/>
        <end position="1117"/>
    </location>
</feature>
<reference evidence="7 8" key="1">
    <citation type="submission" date="2020-06" db="EMBL/GenBank/DDBJ databases">
        <title>Actinokineospora xiongansis sp. nov., isolated from soil of Baiyangdian.</title>
        <authorList>
            <person name="Zhang X."/>
        </authorList>
    </citation>
    <scope>NUCLEOTIDE SEQUENCE [LARGE SCALE GENOMIC DNA]</scope>
    <source>
        <strain evidence="7 8">HBU206404</strain>
    </source>
</reference>
<keyword evidence="2" id="KW-0130">Cell adhesion</keyword>
<gene>
    <name evidence="7" type="ORF">GPZ80_18580</name>
</gene>
<organism evidence="7 8">
    <name type="scientific">Actinokineospora xionganensis</name>
    <dbReference type="NCBI Taxonomy" id="2684470"/>
    <lineage>
        <taxon>Bacteria</taxon>
        <taxon>Bacillati</taxon>
        <taxon>Actinomycetota</taxon>
        <taxon>Actinomycetes</taxon>
        <taxon>Pseudonocardiales</taxon>
        <taxon>Pseudonocardiaceae</taxon>
        <taxon>Actinokineospora</taxon>
    </lineage>
</organism>
<sequence>MHIWAKRGFQTALVTGGMLMLGTGIASADESFNPDLPPSALDGSVSVPIKIDNNALGTPFGQHNLGGVNHDITITPRDLAGATGGAAPALPATDGLTSGLPTAGGMPSALTSTNGVAPLSTEALPATDKLTGALPTTGGLPSTQGVTEALPTTGLPTTGLPTTGLPAELPTGLPATGGLAPVNGVLDPTAGVSPKSIGTEDDLFRGNKIVGDLVVPIDISGNAIAILGDASVENSSDQTDHHGTPVVTDGSDSTLAGNVVALAWAAPIQITGNAIAAGGTADSYNTSSQSAAANGDIVTDGEGGVLSGNVLAGHGATPVQLNGNAVSGGGIATTDSASYSEATSGGTIVTDGEESVLSGNAGAVPVAVPVQGNGNAVTVIGIADALTASDAYAQAGDAQSSDTYDEPAYIKTDGDEAVGSGNILQPALAGPVAVDCNAAAVVGIATTMCATSGDAVAGGSNLTNGEESVIGGAIGHAPVAIPTQATANAGSLVGTAVTETTTDVTSEAGGSSYTGGDNSVGGGLAAVPAVTAPIDACGNTGAGGGQADATCIATSTSESGGFTGTTGNDSVVGGDAATVPVAVPVEGLANTAAVIGGTNSTVTETKTASAGGDSSTNDDAGVLASNLANVPVAGPVQVAGNGGGLVADTFAYSDTDSTVDAGGYSKAKGNGGTLAGNIAQAPVAIPTQVLSSGATVVGDGDQAGRNTVDSEAGDYAQTSGEDGTGTGNVVSVPVASAVQAFGDSAAVLGHNDAASHNVTMSDAGGTVDTNGDNGSLAGNVVAAQALPIVQAFGDAASAAGGMATGAATNDTNATSGGDITTSGDNANLSGNLLDVPAAAVVQPHGDAVAALFSDSIAASDSVTNGSVGGASTTSGDMGSLSGIDGDLPIGVNAPIYDVPVEVLAEAMTFATNESNITVGEDTPQLDLPQAGGLEATTLPSMPRLGSLPMAGNARTGAADPLSGLLGGLLGGAGGGSLSGLPGGFGPDSLSGMTGGLGGAPSIQEPVTGDPLSGLTGVTGQLNGKKVNLPAPTAPKPAPRFAAPAMPGLDNLRGVFSGDLFQAPKLDKLPVQTPALAGLKAPVALPATPAPRTGAPALPSLDDTKAKLAGVFGHFPIG</sequence>
<feature type="region of interest" description="Disordered" evidence="4">
    <location>
        <begin position="984"/>
        <end position="1033"/>
    </location>
</feature>
<evidence type="ECO:0000259" key="6">
    <source>
        <dbReference type="Pfam" id="PF03777"/>
    </source>
</evidence>
<feature type="signal peptide" evidence="5">
    <location>
        <begin position="1"/>
        <end position="28"/>
    </location>
</feature>
<keyword evidence="3" id="KW-0034">Amyloid</keyword>
<dbReference type="Proteomes" id="UP000734823">
    <property type="component" value="Unassembled WGS sequence"/>
</dbReference>